<protein>
    <recommendedName>
        <fullName evidence="3">C2 domain-containing protein</fullName>
    </recommendedName>
</protein>
<dbReference type="GO" id="GO:0098793">
    <property type="term" value="C:presynapse"/>
    <property type="evidence" value="ECO:0007669"/>
    <property type="project" value="GOC"/>
</dbReference>
<dbReference type="InterPro" id="IPR037741">
    <property type="entry name" value="C2B_Synaptotagmin-7"/>
</dbReference>
<organism evidence="4 5">
    <name type="scientific">Ciona intestinalis</name>
    <name type="common">Transparent sea squirt</name>
    <name type="synonym">Ascidia intestinalis</name>
    <dbReference type="NCBI Taxonomy" id="7719"/>
    <lineage>
        <taxon>Eukaryota</taxon>
        <taxon>Metazoa</taxon>
        <taxon>Chordata</taxon>
        <taxon>Tunicata</taxon>
        <taxon>Ascidiacea</taxon>
        <taxon>Phlebobranchia</taxon>
        <taxon>Cionidae</taxon>
        <taxon>Ciona</taxon>
    </lineage>
</organism>
<evidence type="ECO:0000259" key="3">
    <source>
        <dbReference type="PROSITE" id="PS50004"/>
    </source>
</evidence>
<dbReference type="GO" id="GO:0070382">
    <property type="term" value="C:exocytic vesicle"/>
    <property type="evidence" value="ECO:0000318"/>
    <property type="project" value="GO_Central"/>
</dbReference>
<keyword evidence="2" id="KW-0677">Repeat</keyword>
<name>F6U1C4_CIOIN</name>
<dbReference type="OMA" id="KTPVYKC"/>
<reference evidence="5" key="1">
    <citation type="journal article" date="2002" name="Science">
        <title>The draft genome of Ciona intestinalis: insights into chordate and vertebrate origins.</title>
        <authorList>
            <person name="Dehal P."/>
            <person name="Satou Y."/>
            <person name="Campbell R.K."/>
            <person name="Chapman J."/>
            <person name="Degnan B."/>
            <person name="De Tomaso A."/>
            <person name="Davidson B."/>
            <person name="Di Gregorio A."/>
            <person name="Gelpke M."/>
            <person name="Goodstein D.M."/>
            <person name="Harafuji N."/>
            <person name="Hastings K.E."/>
            <person name="Ho I."/>
            <person name="Hotta K."/>
            <person name="Huang W."/>
            <person name="Kawashima T."/>
            <person name="Lemaire P."/>
            <person name="Martinez D."/>
            <person name="Meinertzhagen I.A."/>
            <person name="Necula S."/>
            <person name="Nonaka M."/>
            <person name="Putnam N."/>
            <person name="Rash S."/>
            <person name="Saiga H."/>
            <person name="Satake M."/>
            <person name="Terry A."/>
            <person name="Yamada L."/>
            <person name="Wang H.G."/>
            <person name="Awazu S."/>
            <person name="Azumi K."/>
            <person name="Boore J."/>
            <person name="Branno M."/>
            <person name="Chin-Bow S."/>
            <person name="DeSantis R."/>
            <person name="Doyle S."/>
            <person name="Francino P."/>
            <person name="Keys D.N."/>
            <person name="Haga S."/>
            <person name="Hayashi H."/>
            <person name="Hino K."/>
            <person name="Imai K.S."/>
            <person name="Inaba K."/>
            <person name="Kano S."/>
            <person name="Kobayashi K."/>
            <person name="Kobayashi M."/>
            <person name="Lee B.I."/>
            <person name="Makabe K.W."/>
            <person name="Manohar C."/>
            <person name="Matassi G."/>
            <person name="Medina M."/>
            <person name="Mochizuki Y."/>
            <person name="Mount S."/>
            <person name="Morishita T."/>
            <person name="Miura S."/>
            <person name="Nakayama A."/>
            <person name="Nishizaka S."/>
            <person name="Nomoto H."/>
            <person name="Ohta F."/>
            <person name="Oishi K."/>
            <person name="Rigoutsos I."/>
            <person name="Sano M."/>
            <person name="Sasaki A."/>
            <person name="Sasakura Y."/>
            <person name="Shoguchi E."/>
            <person name="Shin-i T."/>
            <person name="Spagnuolo A."/>
            <person name="Stainier D."/>
            <person name="Suzuki M.M."/>
            <person name="Tassy O."/>
            <person name="Takatori N."/>
            <person name="Tokuoka M."/>
            <person name="Yagi K."/>
            <person name="Yoshizaki F."/>
            <person name="Wada S."/>
            <person name="Zhang C."/>
            <person name="Hyatt P.D."/>
            <person name="Larimer F."/>
            <person name="Detter C."/>
            <person name="Doggett N."/>
            <person name="Glavina T."/>
            <person name="Hawkins T."/>
            <person name="Richardson P."/>
            <person name="Lucas S."/>
            <person name="Kohara Y."/>
            <person name="Levine M."/>
            <person name="Satoh N."/>
            <person name="Rokhsar D.S."/>
        </authorList>
    </citation>
    <scope>NUCLEOTIDE SEQUENCE [LARGE SCALE GENOMIC DNA]</scope>
</reference>
<dbReference type="FunFam" id="2.60.40.150:FF:000039">
    <property type="entry name" value="Synaptotagmin 11"/>
    <property type="match status" value="1"/>
</dbReference>
<dbReference type="PANTHER" id="PTHR10024">
    <property type="entry name" value="SYNAPTOTAGMIN"/>
    <property type="match status" value="1"/>
</dbReference>
<keyword evidence="5" id="KW-1185">Reference proteome</keyword>
<dbReference type="GO" id="GO:0030424">
    <property type="term" value="C:axon"/>
    <property type="evidence" value="ECO:0000318"/>
    <property type="project" value="GO_Central"/>
</dbReference>
<dbReference type="HOGENOM" id="CLU_023008_11_0_1"/>
<dbReference type="InterPro" id="IPR037732">
    <property type="entry name" value="C2A_Synaptotagmin-7"/>
</dbReference>
<dbReference type="FunCoup" id="F6U1C4">
    <property type="interactions" value="4"/>
</dbReference>
<dbReference type="Gene3D" id="2.60.40.150">
    <property type="entry name" value="C2 domain"/>
    <property type="match status" value="2"/>
</dbReference>
<dbReference type="Pfam" id="PF00168">
    <property type="entry name" value="C2"/>
    <property type="match status" value="2"/>
</dbReference>
<accession>F6U1C4</accession>
<dbReference type="GO" id="GO:0005544">
    <property type="term" value="F:calcium-dependent phospholipid binding"/>
    <property type="evidence" value="ECO:0000318"/>
    <property type="project" value="GO_Central"/>
</dbReference>
<dbReference type="GO" id="GO:0061891">
    <property type="term" value="F:calcium ion sensor activity"/>
    <property type="evidence" value="ECO:0000318"/>
    <property type="project" value="GO_Central"/>
</dbReference>
<reference evidence="4" key="4">
    <citation type="submission" date="2025-09" db="UniProtKB">
        <authorList>
            <consortium name="Ensembl"/>
        </authorList>
    </citation>
    <scope>IDENTIFICATION</scope>
</reference>
<dbReference type="InterPro" id="IPR000008">
    <property type="entry name" value="C2_dom"/>
</dbReference>
<reference evidence="4" key="2">
    <citation type="journal article" date="2008" name="Genome Biol.">
        <title>Improved genome assembly and evidence-based global gene model set for the chordate Ciona intestinalis: new insight into intron and operon populations.</title>
        <authorList>
            <person name="Satou Y."/>
            <person name="Mineta K."/>
            <person name="Ogasawara M."/>
            <person name="Sasakura Y."/>
            <person name="Shoguchi E."/>
            <person name="Ueno K."/>
            <person name="Yamada L."/>
            <person name="Matsumoto J."/>
            <person name="Wasserscheid J."/>
            <person name="Dewar K."/>
            <person name="Wiley G.B."/>
            <person name="Macmil S.L."/>
            <person name="Roe B.A."/>
            <person name="Zeller R.W."/>
            <person name="Hastings K.E."/>
            <person name="Lemaire P."/>
            <person name="Lindquist E."/>
            <person name="Endo T."/>
            <person name="Hotta K."/>
            <person name="Inaba K."/>
        </authorList>
    </citation>
    <scope>NUCLEOTIDE SEQUENCE [LARGE SCALE GENOMIC DNA]</scope>
    <source>
        <strain evidence="4">wild type</strain>
    </source>
</reference>
<dbReference type="Proteomes" id="UP000008144">
    <property type="component" value="Chromosome 2"/>
</dbReference>
<reference evidence="4" key="3">
    <citation type="submission" date="2025-08" db="UniProtKB">
        <authorList>
            <consortium name="Ensembl"/>
        </authorList>
    </citation>
    <scope>IDENTIFICATION</scope>
</reference>
<feature type="domain" description="C2" evidence="3">
    <location>
        <begin position="52"/>
        <end position="172"/>
    </location>
</feature>
<evidence type="ECO:0000256" key="1">
    <source>
        <dbReference type="ARBA" id="ARBA00006996"/>
    </source>
</evidence>
<sequence>MKINFVQPQGCDDVGASNAERPKLTSSSYVPEGFKLPFELSFDTGEEPQGKYLGKLEFSTVYQFNESTLLVKVLKAVDLPAMDLSGTSDPFVKCCLLPDRKRKLETKIRRKTLHPVWNETMSFEGLPYEKIKQRVLHLQVLDYDRFSRNDPIGETYVPLHTINLGEEMIQYVNLAPCKGSNKRGELLLSLCYQPLEGILDVEIIKGRNMKPMDLNGTSDPYVKIWLIYRGKRIEKKKTEIHKNNLNPEFHEEFTFNAPMDRLREMQLEITVMDHDTIGRNDTIGKIYLGHKSAGLEKQHWKDMLTNARKPSLQWHVLK</sequence>
<dbReference type="PRINTS" id="PR00399">
    <property type="entry name" value="SYNAPTOTAGMN"/>
</dbReference>
<dbReference type="GO" id="GO:0045202">
    <property type="term" value="C:synapse"/>
    <property type="evidence" value="ECO:0000318"/>
    <property type="project" value="GO_Central"/>
</dbReference>
<dbReference type="PANTHER" id="PTHR10024:SF344">
    <property type="entry name" value="SYNAPTOTAGMIN-7"/>
    <property type="match status" value="1"/>
</dbReference>
<dbReference type="InterPro" id="IPR035892">
    <property type="entry name" value="C2_domain_sf"/>
</dbReference>
<dbReference type="InterPro" id="IPR001565">
    <property type="entry name" value="Synaptotagmin"/>
</dbReference>
<dbReference type="SMART" id="SM00239">
    <property type="entry name" value="C2"/>
    <property type="match status" value="2"/>
</dbReference>
<dbReference type="GO" id="GO:0017158">
    <property type="term" value="P:regulation of calcium ion-dependent exocytosis"/>
    <property type="evidence" value="ECO:0000318"/>
    <property type="project" value="GO_Central"/>
</dbReference>
<dbReference type="STRING" id="7719.ENSCINP00000001641"/>
<dbReference type="GeneTree" id="ENSGT00940000157180"/>
<dbReference type="GO" id="GO:0099502">
    <property type="term" value="P:calcium-dependent activation of synaptic vesicle fusion"/>
    <property type="evidence" value="ECO:0000318"/>
    <property type="project" value="GO_Central"/>
</dbReference>
<proteinExistence type="inferred from homology"/>
<evidence type="ECO:0000313" key="4">
    <source>
        <dbReference type="Ensembl" id="ENSCINP00000001641.3"/>
    </source>
</evidence>
<dbReference type="PROSITE" id="PS50004">
    <property type="entry name" value="C2"/>
    <property type="match status" value="2"/>
</dbReference>
<dbReference type="GO" id="GO:0005886">
    <property type="term" value="C:plasma membrane"/>
    <property type="evidence" value="ECO:0000318"/>
    <property type="project" value="GO_Central"/>
</dbReference>
<dbReference type="InParanoid" id="F6U1C4"/>
<dbReference type="GO" id="GO:0000149">
    <property type="term" value="F:SNARE binding"/>
    <property type="evidence" value="ECO:0000318"/>
    <property type="project" value="GO_Central"/>
</dbReference>
<dbReference type="EMBL" id="EAAA01001358">
    <property type="status" value="NOT_ANNOTATED_CDS"/>
    <property type="molecule type" value="Genomic_DNA"/>
</dbReference>
<dbReference type="PRINTS" id="PR00360">
    <property type="entry name" value="C2DOMAIN"/>
</dbReference>
<dbReference type="GO" id="GO:0016192">
    <property type="term" value="P:vesicle-mediated transport"/>
    <property type="evidence" value="ECO:0000318"/>
    <property type="project" value="GO_Central"/>
</dbReference>
<comment type="similarity">
    <text evidence="1">Belongs to the synaptotagmin family.</text>
</comment>
<dbReference type="AlphaFoldDB" id="F6U1C4"/>
<evidence type="ECO:0000313" key="5">
    <source>
        <dbReference type="Proteomes" id="UP000008144"/>
    </source>
</evidence>
<dbReference type="SUPFAM" id="SSF49562">
    <property type="entry name" value="C2 domain (Calcium/lipid-binding domain, CaLB)"/>
    <property type="match status" value="2"/>
</dbReference>
<evidence type="ECO:0000256" key="2">
    <source>
        <dbReference type="ARBA" id="ARBA00022737"/>
    </source>
</evidence>
<dbReference type="Ensembl" id="ENSCINT00000001641.3">
    <property type="protein sequence ID" value="ENSCINP00000001641.3"/>
    <property type="gene ID" value="ENSCING00000000903.3"/>
</dbReference>
<dbReference type="CDD" id="cd08386">
    <property type="entry name" value="C2A_Synaptotagmin-7"/>
    <property type="match status" value="1"/>
</dbReference>
<dbReference type="GO" id="GO:0006906">
    <property type="term" value="P:vesicle fusion"/>
    <property type="evidence" value="ECO:0000318"/>
    <property type="project" value="GO_Central"/>
</dbReference>
<feature type="domain" description="C2" evidence="3">
    <location>
        <begin position="182"/>
        <end position="315"/>
    </location>
</feature>
<dbReference type="CDD" id="cd08405">
    <property type="entry name" value="C2B_Synaptotagmin-7"/>
    <property type="match status" value="1"/>
</dbReference>